<name>A0ABW8TUV4_9CLOT</name>
<proteinExistence type="predicted"/>
<dbReference type="EMBL" id="JBJHZY010000003">
    <property type="protein sequence ID" value="MFL0269255.1"/>
    <property type="molecule type" value="Genomic_DNA"/>
</dbReference>
<organism evidence="1 2">
    <name type="scientific">Candidatus Clostridium radicumherbarum</name>
    <dbReference type="NCBI Taxonomy" id="3381662"/>
    <lineage>
        <taxon>Bacteria</taxon>
        <taxon>Bacillati</taxon>
        <taxon>Bacillota</taxon>
        <taxon>Clostridia</taxon>
        <taxon>Eubacteriales</taxon>
        <taxon>Clostridiaceae</taxon>
        <taxon>Clostridium</taxon>
    </lineage>
</organism>
<dbReference type="Proteomes" id="UP001623661">
    <property type="component" value="Unassembled WGS sequence"/>
</dbReference>
<reference evidence="1 2" key="1">
    <citation type="submission" date="2024-11" db="EMBL/GenBank/DDBJ databases">
        <authorList>
            <person name="Heng Y.C."/>
            <person name="Lim A.C.H."/>
            <person name="Lee J.K.Y."/>
            <person name="Kittelmann S."/>
        </authorList>
    </citation>
    <scope>NUCLEOTIDE SEQUENCE [LARGE SCALE GENOMIC DNA]</scope>
    <source>
        <strain evidence="1 2">WILCCON 0202</strain>
    </source>
</reference>
<evidence type="ECO:0000313" key="1">
    <source>
        <dbReference type="EMBL" id="MFL0269255.1"/>
    </source>
</evidence>
<evidence type="ECO:0000313" key="2">
    <source>
        <dbReference type="Proteomes" id="UP001623661"/>
    </source>
</evidence>
<protein>
    <recommendedName>
        <fullName evidence="3">PIN like domain-containing protein</fullName>
    </recommendedName>
</protein>
<keyword evidence="2" id="KW-1185">Reference proteome</keyword>
<dbReference type="RefSeq" id="WP_406765884.1">
    <property type="nucleotide sequence ID" value="NZ_JBJHZY010000003.1"/>
</dbReference>
<evidence type="ECO:0008006" key="3">
    <source>
        <dbReference type="Google" id="ProtNLM"/>
    </source>
</evidence>
<accession>A0ABW8TUV4</accession>
<gene>
    <name evidence="1" type="ORF">ACJDUH_14295</name>
</gene>
<comment type="caution">
    <text evidence="1">The sequence shown here is derived from an EMBL/GenBank/DDBJ whole genome shotgun (WGS) entry which is preliminary data.</text>
</comment>
<sequence length="50" mass="5948">MKQAFFEYNMKSGNIIDNIKKDGIIVLDANVLLNIYRFNKDNREKYFNMG</sequence>